<keyword evidence="3" id="KW-1185">Reference proteome</keyword>
<feature type="compositionally biased region" description="Polar residues" evidence="1">
    <location>
        <begin position="81"/>
        <end position="100"/>
    </location>
</feature>
<feature type="compositionally biased region" description="Basic and acidic residues" evidence="1">
    <location>
        <begin position="289"/>
        <end position="300"/>
    </location>
</feature>
<evidence type="ECO:0000313" key="3">
    <source>
        <dbReference type="Proteomes" id="UP001056384"/>
    </source>
</evidence>
<dbReference type="Proteomes" id="UP001056384">
    <property type="component" value="Chromosome 12"/>
</dbReference>
<reference evidence="2" key="1">
    <citation type="submission" date="2022-06" db="EMBL/GenBank/DDBJ databases">
        <title>Complete genome sequences of two strains of the flax pathogen Septoria linicola.</title>
        <authorList>
            <person name="Lapalu N."/>
            <person name="Simon A."/>
            <person name="Demenou B."/>
            <person name="Paumier D."/>
            <person name="Guillot M.-P."/>
            <person name="Gout L."/>
            <person name="Valade R."/>
        </authorList>
    </citation>
    <scope>NUCLEOTIDE SEQUENCE</scope>
    <source>
        <strain evidence="2">SE15195</strain>
    </source>
</reference>
<accession>A0A9Q9B8K9</accession>
<feature type="compositionally biased region" description="Polar residues" evidence="1">
    <location>
        <begin position="238"/>
        <end position="247"/>
    </location>
</feature>
<protein>
    <submittedName>
        <fullName evidence="2">Uncharacterized protein</fullName>
    </submittedName>
</protein>
<dbReference type="EMBL" id="CP099429">
    <property type="protein sequence ID" value="USW59383.1"/>
    <property type="molecule type" value="Genomic_DNA"/>
</dbReference>
<evidence type="ECO:0000313" key="2">
    <source>
        <dbReference type="EMBL" id="USW59383.1"/>
    </source>
</evidence>
<feature type="compositionally biased region" description="Low complexity" evidence="1">
    <location>
        <begin position="225"/>
        <end position="237"/>
    </location>
</feature>
<evidence type="ECO:0000256" key="1">
    <source>
        <dbReference type="SAM" id="MobiDB-lite"/>
    </source>
</evidence>
<dbReference type="AlphaFoldDB" id="A0A9Q9B8K9"/>
<name>A0A9Q9B8K9_9PEZI</name>
<proteinExistence type="predicted"/>
<sequence>MILGPYRNPPYRLPTPKTSLSPPPHGNNHVRNPSPKRKLSDESLEAAQSLQIDTTRPSTGSPMPDSPRSKVAERLKDLAIRQSQPTSQSQLHDVPSNSQSPRKKLKRNPQMRDLRGDIQSQQLSGQVQTPQHTRCLEIPDSVSDNTTLLLDVDEGSDAYAQLPPTPLPREDGINDLDEAIDIVMSNPQPHKSSPRNKRLLSPPPPSPLGQKPSADRDANPFLNKSPNSSFSDDSLSDTTAPTWQDSEITGHEITSPDDDGEGINGIGFRPTPAIAYARSQKRRQQVEGWKAREAREARQRRMDRRRRPSRGRDVSARFDGASDDPSRQEGNGRRVVHFAT</sequence>
<feature type="region of interest" description="Disordered" evidence="1">
    <location>
        <begin position="185"/>
        <end position="340"/>
    </location>
</feature>
<gene>
    <name evidence="2" type="ORF">Slin15195_G127020</name>
</gene>
<feature type="compositionally biased region" description="Basic and acidic residues" evidence="1">
    <location>
        <begin position="67"/>
        <end position="79"/>
    </location>
</feature>
<feature type="compositionally biased region" description="Polar residues" evidence="1">
    <location>
        <begin position="46"/>
        <end position="61"/>
    </location>
</feature>
<organism evidence="2 3">
    <name type="scientific">Septoria linicola</name>
    <dbReference type="NCBI Taxonomy" id="215465"/>
    <lineage>
        <taxon>Eukaryota</taxon>
        <taxon>Fungi</taxon>
        <taxon>Dikarya</taxon>
        <taxon>Ascomycota</taxon>
        <taxon>Pezizomycotina</taxon>
        <taxon>Dothideomycetes</taxon>
        <taxon>Dothideomycetidae</taxon>
        <taxon>Mycosphaerellales</taxon>
        <taxon>Mycosphaerellaceae</taxon>
        <taxon>Septoria</taxon>
    </lineage>
</organism>
<feature type="region of interest" description="Disordered" evidence="1">
    <location>
        <begin position="1"/>
        <end position="110"/>
    </location>
</feature>